<evidence type="ECO:0000259" key="4">
    <source>
        <dbReference type="PROSITE" id="PS50013"/>
    </source>
</evidence>
<protein>
    <submittedName>
        <fullName evidence="5">BY PROTMAP: gi|342321201|gb|EGU13136.1| Proteophosphoglycan ppg4 [Rhodotorula glutinis ATCC 204091]</fullName>
    </submittedName>
</protein>
<dbReference type="GO" id="GO:0005634">
    <property type="term" value="C:nucleus"/>
    <property type="evidence" value="ECO:0007669"/>
    <property type="project" value="UniProtKB-SubCell"/>
</dbReference>
<feature type="domain" description="Chromo" evidence="4">
    <location>
        <begin position="41"/>
        <end position="102"/>
    </location>
</feature>
<keyword evidence="6" id="KW-1185">Reference proteome</keyword>
<evidence type="ECO:0000313" key="5">
    <source>
        <dbReference type="EMBL" id="CTR10105.1"/>
    </source>
</evidence>
<dbReference type="PANTHER" id="PTHR22812">
    <property type="entry name" value="CHROMOBOX PROTEIN"/>
    <property type="match status" value="1"/>
</dbReference>
<feature type="compositionally biased region" description="Basic and acidic residues" evidence="3">
    <location>
        <begin position="397"/>
        <end position="406"/>
    </location>
</feature>
<sequence length="814" mass="88159">MPRSPEPQLVRRLEMPAGGANDAPSSDSESEDGAADGEEVYEVEAIRASRFDATTSAMRYLVKWKGYSEDEKTWEPIENLENCLDLVTEYNKRKEEREARRASITPGVSLQDALNKNIRLPGASADESSDQGLSMKELDARRAKAKKKQSRGVSTASTSAGRVEDAVADKWEKKATGKEQKRKSASTAASPVASTSKAAQVQQPPKKKKAASKSYATGEKPKSSQKKRTVEDAKATPPPAKKPKKARPVVASESSDSDDHGATVRRPKQPTPLTADIRSMKDAITPAAPPSTAKKPTPTPPAAAAPDAAPALTASGSAQRLPPEPTPQPQQTQTNKQEPLKTALAPIIDEAASQARSSEPVPQGPWTGALGKLLSKSFRKPPPPPPPLAEQPPAGDGRVRFQEDPVRLAQTSAPPRHSTAAQPHSALRQTSLQPSPIEPNGATPPQPLGSVSPNLRPQQVPAATDPRRRPQGSPAPIASHANDSRAASPVEAKPQVQVAQPQAPVEDVTAREKKVKDRATQLQNLENRLRRSTWFQSRPEFVTEDLTVACTMAIPIDPHLVMRLKGKGVAVLVSHGRDETVSGEGLALACLLMRMGATTPSNMQEVEAVCIHRKEPLAALEALYCELVNLERHFVEFFYFGGDEPATPVFTHGYHVLPTLAALQQGAAFDRFCQFSRDPVSGHCVVAVHPATVAMARKEVNWPRIHDSLAGHQIDVIGREMIKLDSAFATVEKSELLERAVTFRPLPHVTSESEFAEIFSHSVHVRANYPTVWRRFIVVVSESVEEQVQKARTCGVEVHTWSSLAELVTANPFG</sequence>
<comment type="subcellular location">
    <subcellularLocation>
        <location evidence="1">Nucleus</location>
    </subcellularLocation>
</comment>
<dbReference type="InterPro" id="IPR051219">
    <property type="entry name" value="Heterochromatin_chromo-domain"/>
</dbReference>
<dbReference type="EMBL" id="CWKI01000012">
    <property type="protein sequence ID" value="CTR10105.1"/>
    <property type="molecule type" value="Genomic_DNA"/>
</dbReference>
<feature type="compositionally biased region" description="Pro residues" evidence="3">
    <location>
        <begin position="380"/>
        <end position="390"/>
    </location>
</feature>
<feature type="compositionally biased region" description="Low complexity" evidence="3">
    <location>
        <begin position="489"/>
        <end position="506"/>
    </location>
</feature>
<accession>A0A0K3CNP6</accession>
<feature type="compositionally biased region" description="Low complexity" evidence="3">
    <location>
        <begin position="283"/>
        <end position="296"/>
    </location>
</feature>
<dbReference type="PROSITE" id="PS00598">
    <property type="entry name" value="CHROMO_1"/>
    <property type="match status" value="1"/>
</dbReference>
<name>A0A0K3CNP6_RHOTO</name>
<dbReference type="SMART" id="SM00298">
    <property type="entry name" value="CHROMO"/>
    <property type="match status" value="1"/>
</dbReference>
<feature type="region of interest" description="Disordered" evidence="3">
    <location>
        <begin position="1"/>
        <end position="38"/>
    </location>
</feature>
<dbReference type="PROSITE" id="PS50013">
    <property type="entry name" value="CHROMO_2"/>
    <property type="match status" value="1"/>
</dbReference>
<dbReference type="AlphaFoldDB" id="A0A0K3CNP6"/>
<evidence type="ECO:0000256" key="1">
    <source>
        <dbReference type="ARBA" id="ARBA00004123"/>
    </source>
</evidence>
<gene>
    <name evidence="5" type="primary">FGENESH: predicted gene_12.126</name>
    <name evidence="5" type="ORF">BN2166_0059660</name>
</gene>
<dbReference type="Proteomes" id="UP000199069">
    <property type="component" value="Unassembled WGS sequence"/>
</dbReference>
<keyword evidence="2" id="KW-0539">Nucleus</keyword>
<evidence type="ECO:0000313" key="6">
    <source>
        <dbReference type="Proteomes" id="UP000199069"/>
    </source>
</evidence>
<feature type="compositionally biased region" description="Basic and acidic residues" evidence="3">
    <location>
        <begin position="162"/>
        <end position="179"/>
    </location>
</feature>
<proteinExistence type="predicted"/>
<dbReference type="InterPro" id="IPR023779">
    <property type="entry name" value="Chromodomain_CS"/>
</dbReference>
<dbReference type="InterPro" id="IPR016197">
    <property type="entry name" value="Chromo-like_dom_sf"/>
</dbReference>
<dbReference type="SUPFAM" id="SSF54160">
    <property type="entry name" value="Chromo domain-like"/>
    <property type="match status" value="1"/>
</dbReference>
<dbReference type="Pfam" id="PF00385">
    <property type="entry name" value="Chromo"/>
    <property type="match status" value="1"/>
</dbReference>
<evidence type="ECO:0000256" key="2">
    <source>
        <dbReference type="ARBA" id="ARBA00023242"/>
    </source>
</evidence>
<feature type="compositionally biased region" description="Low complexity" evidence="3">
    <location>
        <begin position="304"/>
        <end position="314"/>
    </location>
</feature>
<organism evidence="5 6">
    <name type="scientific">Rhodotorula toruloides</name>
    <name type="common">Yeast</name>
    <name type="synonym">Rhodosporidium toruloides</name>
    <dbReference type="NCBI Taxonomy" id="5286"/>
    <lineage>
        <taxon>Eukaryota</taxon>
        <taxon>Fungi</taxon>
        <taxon>Dikarya</taxon>
        <taxon>Basidiomycota</taxon>
        <taxon>Pucciniomycotina</taxon>
        <taxon>Microbotryomycetes</taxon>
        <taxon>Sporidiobolales</taxon>
        <taxon>Sporidiobolaceae</taxon>
        <taxon>Rhodotorula</taxon>
    </lineage>
</organism>
<dbReference type="InterPro" id="IPR000953">
    <property type="entry name" value="Chromo/chromo_shadow_dom"/>
</dbReference>
<dbReference type="InterPro" id="IPR023780">
    <property type="entry name" value="Chromo_domain"/>
</dbReference>
<dbReference type="OMA" id="TTSAMRY"/>
<feature type="compositionally biased region" description="Low complexity" evidence="3">
    <location>
        <begin position="185"/>
        <end position="204"/>
    </location>
</feature>
<reference evidence="5 6" key="1">
    <citation type="submission" date="2015-07" db="EMBL/GenBank/DDBJ databases">
        <authorList>
            <person name="Cajimat M.N.B."/>
            <person name="Milazzo M.L."/>
            <person name="Fulhorst C.F."/>
        </authorList>
    </citation>
    <scope>NUCLEOTIDE SEQUENCE [LARGE SCALE GENOMIC DNA]</scope>
    <source>
        <strain evidence="5">Single colony</strain>
    </source>
</reference>
<evidence type="ECO:0000256" key="3">
    <source>
        <dbReference type="SAM" id="MobiDB-lite"/>
    </source>
</evidence>
<feature type="region of interest" description="Disordered" evidence="3">
    <location>
        <begin position="94"/>
        <end position="510"/>
    </location>
</feature>
<feature type="compositionally biased region" description="Polar residues" evidence="3">
    <location>
        <begin position="151"/>
        <end position="160"/>
    </location>
</feature>
<dbReference type="Gene3D" id="2.40.50.40">
    <property type="match status" value="1"/>
</dbReference>
<feature type="compositionally biased region" description="Polar residues" evidence="3">
    <location>
        <begin position="409"/>
        <end position="434"/>
    </location>
</feature>
<dbReference type="CDD" id="cd00024">
    <property type="entry name" value="CD_CSD"/>
    <property type="match status" value="1"/>
</dbReference>
<dbReference type="GO" id="GO:0006338">
    <property type="term" value="P:chromatin remodeling"/>
    <property type="evidence" value="ECO:0007669"/>
    <property type="project" value="UniProtKB-ARBA"/>
</dbReference>
<feature type="compositionally biased region" description="Acidic residues" evidence="3">
    <location>
        <begin position="28"/>
        <end position="38"/>
    </location>
</feature>
<dbReference type="STRING" id="5286.A0A0K3CNP6"/>